<evidence type="ECO:0000313" key="1">
    <source>
        <dbReference type="EMBL" id="EWS74750.1"/>
    </source>
</evidence>
<dbReference type="Proteomes" id="UP000009168">
    <property type="component" value="Unassembled WGS sequence"/>
</dbReference>
<accession>W7X5W0</accession>
<evidence type="ECO:0000313" key="2">
    <source>
        <dbReference type="Proteomes" id="UP000009168"/>
    </source>
</evidence>
<dbReference type="RefSeq" id="XP_012652751.1">
    <property type="nucleotide sequence ID" value="XM_012797297.1"/>
</dbReference>
<dbReference type="InParanoid" id="W7X5W0"/>
<sequence length="88" mass="10695">MEFAIIINDYQNYQNKCQLQQKNQELFQNSIITSVIIFRQKKQNLKKLSLQIFFIKYQLIIKVLNKYIKIVQSKVTKLIFNEYIQAIY</sequence>
<dbReference type="AlphaFoldDB" id="W7X5W0"/>
<organism evidence="1 2">
    <name type="scientific">Tetrahymena thermophila (strain SB210)</name>
    <dbReference type="NCBI Taxonomy" id="312017"/>
    <lineage>
        <taxon>Eukaryota</taxon>
        <taxon>Sar</taxon>
        <taxon>Alveolata</taxon>
        <taxon>Ciliophora</taxon>
        <taxon>Intramacronucleata</taxon>
        <taxon>Oligohymenophorea</taxon>
        <taxon>Hymenostomatida</taxon>
        <taxon>Tetrahymenina</taxon>
        <taxon>Tetrahymenidae</taxon>
        <taxon>Tetrahymena</taxon>
    </lineage>
</organism>
<dbReference type="KEGG" id="tet:TTHERM_000227679"/>
<reference evidence="2" key="1">
    <citation type="journal article" date="2006" name="PLoS Biol.">
        <title>Macronuclear genome sequence of the ciliate Tetrahymena thermophila, a model eukaryote.</title>
        <authorList>
            <person name="Eisen J.A."/>
            <person name="Coyne R.S."/>
            <person name="Wu M."/>
            <person name="Wu D."/>
            <person name="Thiagarajan M."/>
            <person name="Wortman J.R."/>
            <person name="Badger J.H."/>
            <person name="Ren Q."/>
            <person name="Amedeo P."/>
            <person name="Jones K.M."/>
            <person name="Tallon L.J."/>
            <person name="Delcher A.L."/>
            <person name="Salzberg S.L."/>
            <person name="Silva J.C."/>
            <person name="Haas B.J."/>
            <person name="Majoros W.H."/>
            <person name="Farzad M."/>
            <person name="Carlton J.M."/>
            <person name="Smith R.K. Jr."/>
            <person name="Garg J."/>
            <person name="Pearlman R.E."/>
            <person name="Karrer K.M."/>
            <person name="Sun L."/>
            <person name="Manning G."/>
            <person name="Elde N.C."/>
            <person name="Turkewitz A.P."/>
            <person name="Asai D.J."/>
            <person name="Wilkes D.E."/>
            <person name="Wang Y."/>
            <person name="Cai H."/>
            <person name="Collins K."/>
            <person name="Stewart B.A."/>
            <person name="Lee S.R."/>
            <person name="Wilamowska K."/>
            <person name="Weinberg Z."/>
            <person name="Ruzzo W.L."/>
            <person name="Wloga D."/>
            <person name="Gaertig J."/>
            <person name="Frankel J."/>
            <person name="Tsao C.-C."/>
            <person name="Gorovsky M.A."/>
            <person name="Keeling P.J."/>
            <person name="Waller R.F."/>
            <person name="Patron N.J."/>
            <person name="Cherry J.M."/>
            <person name="Stover N.A."/>
            <person name="Krieger C.J."/>
            <person name="del Toro C."/>
            <person name="Ryder H.F."/>
            <person name="Williamson S.C."/>
            <person name="Barbeau R.A."/>
            <person name="Hamilton E.P."/>
            <person name="Orias E."/>
        </authorList>
    </citation>
    <scope>NUCLEOTIDE SEQUENCE [LARGE SCALE GENOMIC DNA]</scope>
    <source>
        <strain evidence="2">SB210</strain>
    </source>
</reference>
<keyword evidence="2" id="KW-1185">Reference proteome</keyword>
<dbReference type="EMBL" id="GG662718">
    <property type="protein sequence ID" value="EWS74750.1"/>
    <property type="molecule type" value="Genomic_DNA"/>
</dbReference>
<gene>
    <name evidence="1" type="ORF">TTHERM_000227679</name>
</gene>
<dbReference type="GeneID" id="24437924"/>
<protein>
    <submittedName>
        <fullName evidence="1">Uncharacterized protein</fullName>
    </submittedName>
</protein>
<proteinExistence type="predicted"/>
<name>W7X5W0_TETTS</name>